<dbReference type="Pfam" id="PF00528">
    <property type="entry name" value="BPD_transp_1"/>
    <property type="match status" value="1"/>
</dbReference>
<comment type="similarity">
    <text evidence="7">Belongs to the binding-protein-dependent transport system permease family.</text>
</comment>
<feature type="transmembrane region" description="Helical" evidence="7">
    <location>
        <begin position="9"/>
        <end position="30"/>
    </location>
</feature>
<sequence length="314" mass="34756">MARYIMKRLIMLIPVVAVVMVISFLVTHIMPGDPVRMMLGDFASEEQVAAMKHQLGYDKPMFAQFWVWLSRIIRGDLGESLFLHMPVSKAIFSRLEPTFLLAFLGESIGLLIGIPLGVIAAVKHRSWMDQSAIGVSLTGVSIPSFWLSLMLILVFSVKLHWFPVQGYEPLSQAGLGTFKYLVLPAVTLGFMQGGIIARMTRSAMLDVLRQDYIRTARAKGLAESFVIARHALKNAMIPVVTVIGFSMAVLLGGTWVVETVFNIPGTGALAISSIMKRDYPVIQGSMIFTALVYVIVNIVVDISYAFLNPKVKYR</sequence>
<evidence type="ECO:0000256" key="7">
    <source>
        <dbReference type="RuleBase" id="RU363032"/>
    </source>
</evidence>
<dbReference type="InterPro" id="IPR035906">
    <property type="entry name" value="MetI-like_sf"/>
</dbReference>
<accession>A0A069RFS7</accession>
<evidence type="ECO:0000256" key="2">
    <source>
        <dbReference type="ARBA" id="ARBA00022448"/>
    </source>
</evidence>
<dbReference type="Pfam" id="PF19300">
    <property type="entry name" value="BPD_transp_1_N"/>
    <property type="match status" value="1"/>
</dbReference>
<feature type="transmembrane region" description="Helical" evidence="7">
    <location>
        <begin position="99"/>
        <end position="122"/>
    </location>
</feature>
<dbReference type="PANTHER" id="PTHR43163:SF3">
    <property type="entry name" value="PEPTIDE ABC TRANSPORTER PERMEASE PROTEIN"/>
    <property type="match status" value="1"/>
</dbReference>
<evidence type="ECO:0000256" key="6">
    <source>
        <dbReference type="ARBA" id="ARBA00023136"/>
    </source>
</evidence>
<keyword evidence="10" id="KW-1185">Reference proteome</keyword>
<evidence type="ECO:0000256" key="4">
    <source>
        <dbReference type="ARBA" id="ARBA00022692"/>
    </source>
</evidence>
<feature type="transmembrane region" description="Helical" evidence="7">
    <location>
        <begin position="134"/>
        <end position="157"/>
    </location>
</feature>
<dbReference type="OrthoDB" id="9773221at2"/>
<name>A0A069RFS7_PEPLI</name>
<dbReference type="InterPro" id="IPR045621">
    <property type="entry name" value="BPD_transp_1_N"/>
</dbReference>
<comment type="caution">
    <text evidence="9">The sequence shown here is derived from an EMBL/GenBank/DDBJ whole genome shotgun (WGS) entry which is preliminary data.</text>
</comment>
<dbReference type="eggNOG" id="COG0601">
    <property type="taxonomic scope" value="Bacteria"/>
</dbReference>
<dbReference type="EMBL" id="JJMM01000008">
    <property type="protein sequence ID" value="KDR95881.1"/>
    <property type="molecule type" value="Genomic_DNA"/>
</dbReference>
<feature type="transmembrane region" description="Helical" evidence="7">
    <location>
        <begin position="285"/>
        <end position="307"/>
    </location>
</feature>
<protein>
    <submittedName>
        <fullName evidence="9">Putative peptide transport system permease protein</fullName>
    </submittedName>
</protein>
<dbReference type="AlphaFoldDB" id="A0A069RFS7"/>
<dbReference type="PROSITE" id="PS50928">
    <property type="entry name" value="ABC_TM1"/>
    <property type="match status" value="1"/>
</dbReference>
<feature type="domain" description="ABC transmembrane type-1" evidence="8">
    <location>
        <begin position="95"/>
        <end position="304"/>
    </location>
</feature>
<dbReference type="STRING" id="1121324.CLIT_8c00500"/>
<dbReference type="SUPFAM" id="SSF161098">
    <property type="entry name" value="MetI-like"/>
    <property type="match status" value="1"/>
</dbReference>
<dbReference type="Proteomes" id="UP000027946">
    <property type="component" value="Unassembled WGS sequence"/>
</dbReference>
<dbReference type="RefSeq" id="WP_143182443.1">
    <property type="nucleotide sequence ID" value="NZ_FSRH01000008.1"/>
</dbReference>
<reference evidence="9 10" key="1">
    <citation type="submission" date="2014-03" db="EMBL/GenBank/DDBJ databases">
        <title>Genome sequence of Clostridium litorale W6, DSM 5388.</title>
        <authorList>
            <person name="Poehlein A."/>
            <person name="Jagirdar A."/>
            <person name="Khonsari B."/>
            <person name="Chibani C.M."/>
            <person name="Gutierrez Gutierrez D.A."/>
            <person name="Davydova E."/>
            <person name="Alghaithi H.S."/>
            <person name="Nair K.P."/>
            <person name="Dhamotharan K."/>
            <person name="Chandran L."/>
            <person name="G W."/>
            <person name="Daniel R."/>
        </authorList>
    </citation>
    <scope>NUCLEOTIDE SEQUENCE [LARGE SCALE GENOMIC DNA]</scope>
    <source>
        <strain evidence="9 10">W6</strain>
    </source>
</reference>
<keyword evidence="4 7" id="KW-0812">Transmembrane</keyword>
<dbReference type="GO" id="GO:0005886">
    <property type="term" value="C:plasma membrane"/>
    <property type="evidence" value="ECO:0007669"/>
    <property type="project" value="UniProtKB-SubCell"/>
</dbReference>
<dbReference type="CDD" id="cd06261">
    <property type="entry name" value="TM_PBP2"/>
    <property type="match status" value="1"/>
</dbReference>
<proteinExistence type="inferred from homology"/>
<comment type="subcellular location">
    <subcellularLocation>
        <location evidence="1 7">Cell membrane</location>
        <topology evidence="1 7">Multi-pass membrane protein</topology>
    </subcellularLocation>
</comment>
<evidence type="ECO:0000256" key="5">
    <source>
        <dbReference type="ARBA" id="ARBA00022989"/>
    </source>
</evidence>
<evidence type="ECO:0000313" key="10">
    <source>
        <dbReference type="Proteomes" id="UP000027946"/>
    </source>
</evidence>
<evidence type="ECO:0000313" key="9">
    <source>
        <dbReference type="EMBL" id="KDR95881.1"/>
    </source>
</evidence>
<keyword evidence="6 7" id="KW-0472">Membrane</keyword>
<gene>
    <name evidence="9" type="ORF">CLIT_8c00500</name>
</gene>
<keyword evidence="3" id="KW-1003">Cell membrane</keyword>
<evidence type="ECO:0000259" key="8">
    <source>
        <dbReference type="PROSITE" id="PS50928"/>
    </source>
</evidence>
<dbReference type="GO" id="GO:0055085">
    <property type="term" value="P:transmembrane transport"/>
    <property type="evidence" value="ECO:0007669"/>
    <property type="project" value="InterPro"/>
</dbReference>
<feature type="transmembrane region" description="Helical" evidence="7">
    <location>
        <begin position="177"/>
        <end position="197"/>
    </location>
</feature>
<dbReference type="Gene3D" id="1.10.3720.10">
    <property type="entry name" value="MetI-like"/>
    <property type="match status" value="1"/>
</dbReference>
<evidence type="ECO:0000256" key="1">
    <source>
        <dbReference type="ARBA" id="ARBA00004651"/>
    </source>
</evidence>
<keyword evidence="2 7" id="KW-0813">Transport</keyword>
<evidence type="ECO:0000256" key="3">
    <source>
        <dbReference type="ARBA" id="ARBA00022475"/>
    </source>
</evidence>
<keyword evidence="5 7" id="KW-1133">Transmembrane helix</keyword>
<dbReference type="InterPro" id="IPR000515">
    <property type="entry name" value="MetI-like"/>
</dbReference>
<dbReference type="PANTHER" id="PTHR43163">
    <property type="entry name" value="DIPEPTIDE TRANSPORT SYSTEM PERMEASE PROTEIN DPPB-RELATED"/>
    <property type="match status" value="1"/>
</dbReference>
<organism evidence="9 10">
    <name type="scientific">Peptoclostridium litorale DSM 5388</name>
    <dbReference type="NCBI Taxonomy" id="1121324"/>
    <lineage>
        <taxon>Bacteria</taxon>
        <taxon>Bacillati</taxon>
        <taxon>Bacillota</taxon>
        <taxon>Clostridia</taxon>
        <taxon>Peptostreptococcales</taxon>
        <taxon>Peptoclostridiaceae</taxon>
        <taxon>Peptoclostridium</taxon>
    </lineage>
</organism>
<feature type="transmembrane region" description="Helical" evidence="7">
    <location>
        <begin position="235"/>
        <end position="257"/>
    </location>
</feature>